<name>A0A0F9ISB8_9ZZZZ</name>
<dbReference type="InterPro" id="IPR026870">
    <property type="entry name" value="Zinc_ribbon_dom"/>
</dbReference>
<dbReference type="Pfam" id="PF13240">
    <property type="entry name" value="Zn_Ribbon_1"/>
    <property type="match status" value="1"/>
</dbReference>
<keyword evidence="1" id="KW-0472">Membrane</keyword>
<proteinExistence type="predicted"/>
<feature type="transmembrane region" description="Helical" evidence="1">
    <location>
        <begin position="47"/>
        <end position="66"/>
    </location>
</feature>
<sequence>MRRSDFILIFGLFILGYSMRGISLFIYNLSWRVASGGTIKWIYVDTLMTLWHILAPIVVLGVGLGLRHRENGQQDIPIQIAKHVSQAIDNIKFCMKCGNQNPNKVQFCFNCGTKFPD</sequence>
<gene>
    <name evidence="3" type="ORF">LCGC14_1842600</name>
</gene>
<reference evidence="3" key="1">
    <citation type="journal article" date="2015" name="Nature">
        <title>Complex archaea that bridge the gap between prokaryotes and eukaryotes.</title>
        <authorList>
            <person name="Spang A."/>
            <person name="Saw J.H."/>
            <person name="Jorgensen S.L."/>
            <person name="Zaremba-Niedzwiedzka K."/>
            <person name="Martijn J."/>
            <person name="Lind A.E."/>
            <person name="van Eijk R."/>
            <person name="Schleper C."/>
            <person name="Guy L."/>
            <person name="Ettema T.J."/>
        </authorList>
    </citation>
    <scope>NUCLEOTIDE SEQUENCE</scope>
</reference>
<evidence type="ECO:0000256" key="1">
    <source>
        <dbReference type="SAM" id="Phobius"/>
    </source>
</evidence>
<evidence type="ECO:0000259" key="2">
    <source>
        <dbReference type="Pfam" id="PF13240"/>
    </source>
</evidence>
<protein>
    <recommendedName>
        <fullName evidence="2">Zinc-ribbon domain-containing protein</fullName>
    </recommendedName>
</protein>
<comment type="caution">
    <text evidence="3">The sequence shown here is derived from an EMBL/GenBank/DDBJ whole genome shotgun (WGS) entry which is preliminary data.</text>
</comment>
<evidence type="ECO:0000313" key="3">
    <source>
        <dbReference type="EMBL" id="KKL96625.1"/>
    </source>
</evidence>
<accession>A0A0F9ISB8</accession>
<keyword evidence="1" id="KW-0812">Transmembrane</keyword>
<dbReference type="EMBL" id="LAZR01018380">
    <property type="protein sequence ID" value="KKL96625.1"/>
    <property type="molecule type" value="Genomic_DNA"/>
</dbReference>
<keyword evidence="1" id="KW-1133">Transmembrane helix</keyword>
<dbReference type="AlphaFoldDB" id="A0A0F9ISB8"/>
<organism evidence="3">
    <name type="scientific">marine sediment metagenome</name>
    <dbReference type="NCBI Taxonomy" id="412755"/>
    <lineage>
        <taxon>unclassified sequences</taxon>
        <taxon>metagenomes</taxon>
        <taxon>ecological metagenomes</taxon>
    </lineage>
</organism>
<feature type="transmembrane region" description="Helical" evidence="1">
    <location>
        <begin position="7"/>
        <end position="27"/>
    </location>
</feature>
<feature type="domain" description="Zinc-ribbon" evidence="2">
    <location>
        <begin position="93"/>
        <end position="114"/>
    </location>
</feature>